<name>A0A380NZ87_STRGR</name>
<proteinExistence type="predicted"/>
<accession>A0A380NZ87</accession>
<organism evidence="1 2">
    <name type="scientific">Streptomyces griseus</name>
    <dbReference type="NCBI Taxonomy" id="1911"/>
    <lineage>
        <taxon>Bacteria</taxon>
        <taxon>Bacillati</taxon>
        <taxon>Actinomycetota</taxon>
        <taxon>Actinomycetes</taxon>
        <taxon>Kitasatosporales</taxon>
        <taxon>Streptomycetaceae</taxon>
        <taxon>Streptomyces</taxon>
    </lineage>
</organism>
<keyword evidence="1" id="KW-0449">Lipoprotein</keyword>
<dbReference type="Proteomes" id="UP000254150">
    <property type="component" value="Unassembled WGS sequence"/>
</dbReference>
<evidence type="ECO:0000313" key="2">
    <source>
        <dbReference type="Proteomes" id="UP000254150"/>
    </source>
</evidence>
<gene>
    <name evidence="1" type="ORF">NCTC7807_03252</name>
</gene>
<evidence type="ECO:0000313" key="1">
    <source>
        <dbReference type="EMBL" id="SUP57578.1"/>
    </source>
</evidence>
<protein>
    <submittedName>
        <fullName evidence="1">Lipoprotein</fullName>
    </submittedName>
</protein>
<dbReference type="EMBL" id="UHID01000006">
    <property type="protein sequence ID" value="SUP57578.1"/>
    <property type="molecule type" value="Genomic_DNA"/>
</dbReference>
<reference evidence="1 2" key="1">
    <citation type="submission" date="2018-06" db="EMBL/GenBank/DDBJ databases">
        <authorList>
            <consortium name="Pathogen Informatics"/>
            <person name="Doyle S."/>
        </authorList>
    </citation>
    <scope>NUCLEOTIDE SEQUENCE [LARGE SCALE GENOMIC DNA]</scope>
    <source>
        <strain evidence="1 2">NCTC7807</strain>
    </source>
</reference>
<sequence>MKKGEETEVNGESALTLTKKTGNGEKFVLHVATEGEPYLLKGGENPGETTLTDYGKKVDAEEPTADEVVAPGQIRG</sequence>
<dbReference type="AlphaFoldDB" id="A0A380NZ87"/>